<accession>A0A9W8XJB9</accession>
<dbReference type="OrthoDB" id="3794317at2759"/>
<dbReference type="RefSeq" id="XP_056069584.1">
    <property type="nucleotide sequence ID" value="XM_056215337.1"/>
</dbReference>
<gene>
    <name evidence="2" type="ORF">N0V89_006567</name>
</gene>
<protein>
    <submittedName>
        <fullName evidence="2">Uncharacterized protein</fullName>
    </submittedName>
</protein>
<proteinExistence type="predicted"/>
<dbReference type="AlphaFoldDB" id="A0A9W8XJB9"/>
<dbReference type="EMBL" id="JAPEUX010000005">
    <property type="protein sequence ID" value="KAJ4351228.1"/>
    <property type="molecule type" value="Genomic_DNA"/>
</dbReference>
<dbReference type="GeneID" id="80910097"/>
<feature type="region of interest" description="Disordered" evidence="1">
    <location>
        <begin position="157"/>
        <end position="179"/>
    </location>
</feature>
<keyword evidence="3" id="KW-1185">Reference proteome</keyword>
<name>A0A9W8XJB9_9PLEO</name>
<organism evidence="2 3">
    <name type="scientific">Didymosphaeria variabile</name>
    <dbReference type="NCBI Taxonomy" id="1932322"/>
    <lineage>
        <taxon>Eukaryota</taxon>
        <taxon>Fungi</taxon>
        <taxon>Dikarya</taxon>
        <taxon>Ascomycota</taxon>
        <taxon>Pezizomycotina</taxon>
        <taxon>Dothideomycetes</taxon>
        <taxon>Pleosporomycetidae</taxon>
        <taxon>Pleosporales</taxon>
        <taxon>Massarineae</taxon>
        <taxon>Didymosphaeriaceae</taxon>
        <taxon>Didymosphaeria</taxon>
    </lineage>
</organism>
<reference evidence="2" key="1">
    <citation type="submission" date="2022-10" db="EMBL/GenBank/DDBJ databases">
        <title>Tapping the CABI collections for fungal endophytes: first genome assemblies for Collariella, Neodidymelliopsis, Ascochyta clinopodiicola, Didymella pomorum, Didymosphaeria variabile, Neocosmospora piperis and Neocucurbitaria cava.</title>
        <authorList>
            <person name="Hill R."/>
        </authorList>
    </citation>
    <scope>NUCLEOTIDE SEQUENCE</scope>
    <source>
        <strain evidence="2">IMI 356815</strain>
    </source>
</reference>
<feature type="compositionally biased region" description="Basic and acidic residues" evidence="1">
    <location>
        <begin position="157"/>
        <end position="173"/>
    </location>
</feature>
<evidence type="ECO:0000313" key="2">
    <source>
        <dbReference type="EMBL" id="KAJ4351228.1"/>
    </source>
</evidence>
<feature type="compositionally biased region" description="Polar residues" evidence="1">
    <location>
        <begin position="48"/>
        <end position="67"/>
    </location>
</feature>
<sequence>MEPERHRAPSKPTPTNTPGALHQPPYPHPHSQTNANPTFVRLCETRPSRLTSRVPSSDSKKTYSSQGRAGHKARTNPPASMPVGIGIPLPPDHRSIPTTGNIQLTGPRMVHMSHTEQRKSSQKIIEIGAMAVLNMASTRPEPDNIDPRLVLLGEGFRIREKSSAPSPEPRDGEDSPTQKMLKDLVKMEKMLRERGEGEEERKALNGCGYIREVLGRMGDKGGIMGDEGRGDGPSQVDESKALCSSPASSDDASPLTDEELMRELGVNFPSPSSGSHGV</sequence>
<feature type="compositionally biased region" description="Low complexity" evidence="1">
    <location>
        <begin position="244"/>
        <end position="254"/>
    </location>
</feature>
<evidence type="ECO:0000256" key="1">
    <source>
        <dbReference type="SAM" id="MobiDB-lite"/>
    </source>
</evidence>
<dbReference type="Proteomes" id="UP001140513">
    <property type="component" value="Unassembled WGS sequence"/>
</dbReference>
<comment type="caution">
    <text evidence="2">The sequence shown here is derived from an EMBL/GenBank/DDBJ whole genome shotgun (WGS) entry which is preliminary data.</text>
</comment>
<feature type="region of interest" description="Disordered" evidence="1">
    <location>
        <begin position="217"/>
        <end position="257"/>
    </location>
</feature>
<feature type="region of interest" description="Disordered" evidence="1">
    <location>
        <begin position="1"/>
        <end position="82"/>
    </location>
</feature>
<evidence type="ECO:0000313" key="3">
    <source>
        <dbReference type="Proteomes" id="UP001140513"/>
    </source>
</evidence>